<dbReference type="PROSITE" id="PS50202">
    <property type="entry name" value="MSP"/>
    <property type="match status" value="1"/>
</dbReference>
<dbReference type="InterPro" id="IPR008962">
    <property type="entry name" value="PapD-like_sf"/>
</dbReference>
<evidence type="ECO:0000259" key="2">
    <source>
        <dbReference type="PROSITE" id="PS50202"/>
    </source>
</evidence>
<feature type="domain" description="MSP" evidence="2">
    <location>
        <begin position="1"/>
        <end position="38"/>
    </location>
</feature>
<dbReference type="InterPro" id="IPR013783">
    <property type="entry name" value="Ig-like_fold"/>
</dbReference>
<dbReference type="Pfam" id="PF00635">
    <property type="entry name" value="Motile_Sperm"/>
    <property type="match status" value="1"/>
</dbReference>
<dbReference type="Proteomes" id="UP000481807">
    <property type="component" value="Unassembled WGS sequence"/>
</dbReference>
<dbReference type="AlphaFoldDB" id="A0AB36BJ10"/>
<feature type="non-terminal residue" evidence="3">
    <location>
        <position position="1"/>
    </location>
</feature>
<proteinExistence type="predicted"/>
<organism evidence="3 4">
    <name type="scientific">Staphylococcus warneri</name>
    <dbReference type="NCBI Taxonomy" id="1292"/>
    <lineage>
        <taxon>Bacteria</taxon>
        <taxon>Bacillati</taxon>
        <taxon>Bacillota</taxon>
        <taxon>Bacilli</taxon>
        <taxon>Bacillales</taxon>
        <taxon>Staphylococcaceae</taxon>
        <taxon>Staphylococcus</taxon>
    </lineage>
</organism>
<dbReference type="InterPro" id="IPR000535">
    <property type="entry name" value="MSP_dom"/>
</dbReference>
<dbReference type="Gene3D" id="2.60.40.10">
    <property type="entry name" value="Immunoglobulins"/>
    <property type="match status" value="1"/>
</dbReference>
<feature type="region of interest" description="Disordered" evidence="1">
    <location>
        <begin position="18"/>
        <end position="38"/>
    </location>
</feature>
<sequence length="38" mass="4095">SCSMQLANKSDNHVAFKVKTTNPGSVKNGEITRNRASC</sequence>
<protein>
    <recommendedName>
        <fullName evidence="2">MSP domain-containing protein</fullName>
    </recommendedName>
</protein>
<comment type="caution">
    <text evidence="3">The sequence shown here is derived from an EMBL/GenBank/DDBJ whole genome shotgun (WGS) entry which is preliminary data.</text>
</comment>
<evidence type="ECO:0000313" key="3">
    <source>
        <dbReference type="EMBL" id="NBH31939.1"/>
    </source>
</evidence>
<dbReference type="SUPFAM" id="SSF49354">
    <property type="entry name" value="PapD-like"/>
    <property type="match status" value="1"/>
</dbReference>
<gene>
    <name evidence="3" type="ORF">D3Z30_13515</name>
</gene>
<evidence type="ECO:0000256" key="1">
    <source>
        <dbReference type="SAM" id="MobiDB-lite"/>
    </source>
</evidence>
<name>A0AB36BJ10_STAWA</name>
<evidence type="ECO:0000313" key="4">
    <source>
        <dbReference type="Proteomes" id="UP000481807"/>
    </source>
</evidence>
<dbReference type="EMBL" id="QXWP01000141">
    <property type="protein sequence ID" value="NBH31939.1"/>
    <property type="molecule type" value="Genomic_DNA"/>
</dbReference>
<accession>A0AB36BJ10</accession>
<reference evidence="3 4" key="1">
    <citation type="submission" date="2018-08" db="EMBL/GenBank/DDBJ databases">
        <title>Murine metabolic-syndrome-specific gut microbial biobank.</title>
        <authorList>
            <person name="Liu C."/>
        </authorList>
    </citation>
    <scope>NUCLEOTIDE SEQUENCE [LARGE SCALE GENOMIC DNA]</scope>
    <source>
        <strain evidence="3 4">1XD21-27</strain>
    </source>
</reference>